<dbReference type="PANTHER" id="PTHR42753:SF2">
    <property type="entry name" value="PROLINE--TRNA LIGASE"/>
    <property type="match status" value="1"/>
</dbReference>
<dbReference type="PANTHER" id="PTHR42753">
    <property type="entry name" value="MITOCHONDRIAL RIBOSOME PROTEIN L39/PROLYL-TRNA LIGASE FAMILY MEMBER"/>
    <property type="match status" value="1"/>
</dbReference>
<dbReference type="PROSITE" id="PS50862">
    <property type="entry name" value="AA_TRNA_LIGASE_II"/>
    <property type="match status" value="1"/>
</dbReference>
<dbReference type="GO" id="GO:0005524">
    <property type="term" value="F:ATP binding"/>
    <property type="evidence" value="ECO:0007669"/>
    <property type="project" value="UniProtKB-UniRule"/>
</dbReference>
<dbReference type="Gene3D" id="3.30.930.10">
    <property type="entry name" value="Bira Bifunctional Protein, Domain 2"/>
    <property type="match status" value="2"/>
</dbReference>
<dbReference type="GO" id="GO:0002161">
    <property type="term" value="F:aminoacyl-tRNA deacylase activity"/>
    <property type="evidence" value="ECO:0007669"/>
    <property type="project" value="InterPro"/>
</dbReference>
<keyword evidence="8 10" id="KW-0030">Aminoacyl-tRNA synthetase</keyword>
<evidence type="ECO:0000256" key="5">
    <source>
        <dbReference type="ARBA" id="ARBA00022741"/>
    </source>
</evidence>
<dbReference type="NCBIfam" id="TIGR00409">
    <property type="entry name" value="proS_fam_II"/>
    <property type="match status" value="1"/>
</dbReference>
<comment type="caution">
    <text evidence="12">The sequence shown here is derived from an EMBL/GenBank/DDBJ whole genome shotgun (WGS) entry which is preliminary data.</text>
</comment>
<dbReference type="SUPFAM" id="SSF52954">
    <property type="entry name" value="Class II aaRS ABD-related"/>
    <property type="match status" value="1"/>
</dbReference>
<dbReference type="GO" id="GO:0004827">
    <property type="term" value="F:proline-tRNA ligase activity"/>
    <property type="evidence" value="ECO:0007669"/>
    <property type="project" value="UniProtKB-UniRule"/>
</dbReference>
<dbReference type="Pfam" id="PF00587">
    <property type="entry name" value="tRNA-synt_2b"/>
    <property type="match status" value="1"/>
</dbReference>
<evidence type="ECO:0000256" key="3">
    <source>
        <dbReference type="ARBA" id="ARBA00022490"/>
    </source>
</evidence>
<dbReference type="InterPro" id="IPR050062">
    <property type="entry name" value="Pro-tRNA_synthetase"/>
</dbReference>
<organism evidence="12 13">
    <name type="scientific">Fraserbacteria sp. (strain RBG_16_55_9)</name>
    <dbReference type="NCBI Taxonomy" id="1817864"/>
    <lineage>
        <taxon>Bacteria</taxon>
        <taxon>Candidatus Fraseribacteriota</taxon>
    </lineage>
</organism>
<feature type="domain" description="Aminoacyl-transfer RNA synthetases class-II family profile" evidence="11">
    <location>
        <begin position="55"/>
        <end position="468"/>
    </location>
</feature>
<evidence type="ECO:0000256" key="10">
    <source>
        <dbReference type="HAMAP-Rule" id="MF_01569"/>
    </source>
</evidence>
<dbReference type="GO" id="GO:0005829">
    <property type="term" value="C:cytosol"/>
    <property type="evidence" value="ECO:0007669"/>
    <property type="project" value="TreeGrafter"/>
</dbReference>
<dbReference type="InterPro" id="IPR044140">
    <property type="entry name" value="ProRS_anticodon_short"/>
</dbReference>
<evidence type="ECO:0000313" key="12">
    <source>
        <dbReference type="EMBL" id="OGF54733.1"/>
    </source>
</evidence>
<comment type="similarity">
    <text evidence="10">Belongs to the class-II aminoacyl-tRNA synthetase family. ProS type 1 subfamily.</text>
</comment>
<dbReference type="SUPFAM" id="SSF55826">
    <property type="entry name" value="YbaK/ProRS associated domain"/>
    <property type="match status" value="1"/>
</dbReference>
<dbReference type="InterPro" id="IPR036754">
    <property type="entry name" value="YbaK/aa-tRNA-synt-asso_dom_sf"/>
</dbReference>
<reference evidence="12 13" key="1">
    <citation type="journal article" date="2016" name="Nat. Commun.">
        <title>Thousands of microbial genomes shed light on interconnected biogeochemical processes in an aquifer system.</title>
        <authorList>
            <person name="Anantharaman K."/>
            <person name="Brown C.T."/>
            <person name="Hug L.A."/>
            <person name="Sharon I."/>
            <person name="Castelle C.J."/>
            <person name="Probst A.J."/>
            <person name="Thomas B.C."/>
            <person name="Singh A."/>
            <person name="Wilkins M.J."/>
            <person name="Karaoz U."/>
            <person name="Brodie E.L."/>
            <person name="Williams K.H."/>
            <person name="Hubbard S.S."/>
            <person name="Banfield J.F."/>
        </authorList>
    </citation>
    <scope>NUCLEOTIDE SEQUENCE [LARGE SCALE GENOMIC DNA]</scope>
    <source>
        <strain evidence="13">RBG_16_55_9</strain>
    </source>
</reference>
<sequence>MSKLFSQTLREDPSDTEVASHKLLIRAGFTRQLAAGIFSLLPLGARCLSKIGLILREEMNAMGGQEIRMPVVHPAEIWKETGRWNQIDAELSRFKDRADRDMVLAMTHEEVVADLVRKEIRSYRQLPRLVYQIHTKWRDDPRPRAGLIRLREFTMKDSYSLDADGDGLEAQYRAHYQAYFNIFHRCGLPVMAVKSDVGMMGGQLAHEFMYLSPMGEDSLVLCDQCGYAANRQLAQFTKRRVQAEALKAMGKVATPDTKTIEDLTRYLGVPDTKTAKSLFLMATVSERDRDVDVFTVAVVRGDMDVNEAKLANAVKAKALRPAREEEILSAGAVPGYGSPVGLQGAMVVVDDAIPDTPNMVAGANEPGYHLINVNYGRDFEASLVCDLAEAKAGDACPKCGHALRMSRGVEVGNIFKLGTRYSEAMGCTFLEKDGQAKPVVMGSYGIGLERLMACIAEEHHDDDGLIWPITVAPYHVHLVGLFGNNEELRNTAVQLYEDLQSQGLEVLFDDRGESAGVKLKDADLIGLPLRLTVSERSLEQGGVEMKRRDSQDRLIVALEEVPAQVRAATQALEQEITRSVVAIPYRG</sequence>
<dbReference type="CDD" id="cd04334">
    <property type="entry name" value="ProRS-INS"/>
    <property type="match status" value="1"/>
</dbReference>
<dbReference type="InterPro" id="IPR004154">
    <property type="entry name" value="Anticodon-bd"/>
</dbReference>
<evidence type="ECO:0000256" key="1">
    <source>
        <dbReference type="ARBA" id="ARBA00004496"/>
    </source>
</evidence>
<dbReference type="PRINTS" id="PR01046">
    <property type="entry name" value="TRNASYNTHPRO"/>
</dbReference>
<proteinExistence type="inferred from homology"/>
<keyword evidence="3 10" id="KW-0963">Cytoplasm</keyword>
<dbReference type="HAMAP" id="MF_01569">
    <property type="entry name" value="Pro_tRNA_synth_type1"/>
    <property type="match status" value="1"/>
</dbReference>
<dbReference type="EMBL" id="MFGX01000073">
    <property type="protein sequence ID" value="OGF54733.1"/>
    <property type="molecule type" value="Genomic_DNA"/>
</dbReference>
<dbReference type="InterPro" id="IPR045864">
    <property type="entry name" value="aa-tRNA-synth_II/BPL/LPL"/>
</dbReference>
<evidence type="ECO:0000313" key="13">
    <source>
        <dbReference type="Proteomes" id="UP000179157"/>
    </source>
</evidence>
<dbReference type="Proteomes" id="UP000179157">
    <property type="component" value="Unassembled WGS sequence"/>
</dbReference>
<dbReference type="InterPro" id="IPR006195">
    <property type="entry name" value="aa-tRNA-synth_II"/>
</dbReference>
<dbReference type="Pfam" id="PF03129">
    <property type="entry name" value="HGTP_anticodon"/>
    <property type="match status" value="1"/>
</dbReference>
<accession>A0A1F5UUA6</accession>
<evidence type="ECO:0000256" key="6">
    <source>
        <dbReference type="ARBA" id="ARBA00022840"/>
    </source>
</evidence>
<dbReference type="InterPro" id="IPR002314">
    <property type="entry name" value="aa-tRNA-synt_IIb"/>
</dbReference>
<dbReference type="InterPro" id="IPR036621">
    <property type="entry name" value="Anticodon-bd_dom_sf"/>
</dbReference>
<comment type="subunit">
    <text evidence="2 10">Homodimer.</text>
</comment>
<evidence type="ECO:0000256" key="4">
    <source>
        <dbReference type="ARBA" id="ARBA00022598"/>
    </source>
</evidence>
<dbReference type="EC" id="6.1.1.15" evidence="10"/>
<dbReference type="InterPro" id="IPR007214">
    <property type="entry name" value="YbaK/aa-tRNA-synth-assoc-dom"/>
</dbReference>
<dbReference type="AlphaFoldDB" id="A0A1F5UUA6"/>
<evidence type="ECO:0000256" key="2">
    <source>
        <dbReference type="ARBA" id="ARBA00011738"/>
    </source>
</evidence>
<comment type="catalytic activity">
    <reaction evidence="9 10">
        <text>tRNA(Pro) + L-proline + ATP = L-prolyl-tRNA(Pro) + AMP + diphosphate</text>
        <dbReference type="Rhea" id="RHEA:14305"/>
        <dbReference type="Rhea" id="RHEA-COMP:9700"/>
        <dbReference type="Rhea" id="RHEA-COMP:9702"/>
        <dbReference type="ChEBI" id="CHEBI:30616"/>
        <dbReference type="ChEBI" id="CHEBI:33019"/>
        <dbReference type="ChEBI" id="CHEBI:60039"/>
        <dbReference type="ChEBI" id="CHEBI:78442"/>
        <dbReference type="ChEBI" id="CHEBI:78532"/>
        <dbReference type="ChEBI" id="CHEBI:456215"/>
        <dbReference type="EC" id="6.1.1.15"/>
    </reaction>
</comment>
<comment type="function">
    <text evidence="10">Catalyzes the attachment of proline to tRNA(Pro) in a two-step reaction: proline is first activated by ATP to form Pro-AMP and then transferred to the acceptor end of tRNA(Pro). As ProRS can inadvertently accommodate and process non-cognate amino acids such as alanine and cysteine, to avoid such errors it has two additional distinct editing activities against alanine. One activity is designated as 'pretransfer' editing and involves the tRNA(Pro)-independent hydrolysis of activated Ala-AMP. The other activity is designated 'posttransfer' editing and involves deacylation of mischarged Ala-tRNA(Pro). The misacylated Cys-tRNA(Pro) is not edited by ProRS.</text>
</comment>
<dbReference type="SUPFAM" id="SSF55681">
    <property type="entry name" value="Class II aaRS and biotin synthetases"/>
    <property type="match status" value="1"/>
</dbReference>
<keyword evidence="5 10" id="KW-0547">Nucleotide-binding</keyword>
<dbReference type="InterPro" id="IPR004500">
    <property type="entry name" value="Pro-tRNA-synth_IIa_bac-type"/>
</dbReference>
<dbReference type="InterPro" id="IPR023717">
    <property type="entry name" value="Pro-tRNA-Synthase_IIa_type1"/>
</dbReference>
<keyword evidence="6 10" id="KW-0067">ATP-binding</keyword>
<comment type="subcellular location">
    <subcellularLocation>
        <location evidence="1 10">Cytoplasm</location>
    </subcellularLocation>
</comment>
<name>A0A1F5UUA6_FRAXR</name>
<gene>
    <name evidence="10" type="primary">proS</name>
    <name evidence="12" type="ORF">A2Z21_00930</name>
</gene>
<dbReference type="InterPro" id="IPR002316">
    <property type="entry name" value="Pro-tRNA-ligase_IIa"/>
</dbReference>
<evidence type="ECO:0000259" key="11">
    <source>
        <dbReference type="PROSITE" id="PS50862"/>
    </source>
</evidence>
<keyword evidence="7 10" id="KW-0648">Protein biosynthesis</keyword>
<dbReference type="NCBIfam" id="NF006625">
    <property type="entry name" value="PRK09194.1"/>
    <property type="match status" value="1"/>
</dbReference>
<dbReference type="CDD" id="cd00861">
    <property type="entry name" value="ProRS_anticodon_short"/>
    <property type="match status" value="1"/>
</dbReference>
<evidence type="ECO:0000256" key="8">
    <source>
        <dbReference type="ARBA" id="ARBA00023146"/>
    </source>
</evidence>
<dbReference type="Gene3D" id="3.40.50.800">
    <property type="entry name" value="Anticodon-binding domain"/>
    <property type="match status" value="1"/>
</dbReference>
<comment type="domain">
    <text evidence="10">Consists of three domains: the N-terminal catalytic domain, the editing domain and the C-terminal anticodon-binding domain.</text>
</comment>
<evidence type="ECO:0000256" key="9">
    <source>
        <dbReference type="ARBA" id="ARBA00047671"/>
    </source>
</evidence>
<keyword evidence="4 10" id="KW-0436">Ligase</keyword>
<protein>
    <recommendedName>
        <fullName evidence="10">Proline--tRNA ligase</fullName>
        <ecNumber evidence="10">6.1.1.15</ecNumber>
    </recommendedName>
    <alternativeName>
        <fullName evidence="10">Prolyl-tRNA synthetase</fullName>
        <shortName evidence="10">ProRS</shortName>
    </alternativeName>
</protein>
<dbReference type="Pfam" id="PF04073">
    <property type="entry name" value="tRNA_edit"/>
    <property type="match status" value="1"/>
</dbReference>
<dbReference type="STRING" id="1817864.A2Z21_00930"/>
<evidence type="ECO:0000256" key="7">
    <source>
        <dbReference type="ARBA" id="ARBA00022917"/>
    </source>
</evidence>
<dbReference type="GO" id="GO:0006433">
    <property type="term" value="P:prolyl-tRNA aminoacylation"/>
    <property type="evidence" value="ECO:0007669"/>
    <property type="project" value="UniProtKB-UniRule"/>
</dbReference>